<evidence type="ECO:0000313" key="2">
    <source>
        <dbReference type="Proteomes" id="UP000177416"/>
    </source>
</evidence>
<evidence type="ECO:0000313" key="1">
    <source>
        <dbReference type="EMBL" id="OGG13593.1"/>
    </source>
</evidence>
<sequence>MEVKRGFRFGFRFGQPLDFSEREYHSGRRIIYRLLMSDESDSSLSIEVEREDRPESGEYSLRKIRIRRRDEQKPNSISYQEGYSFPFNSLGDSIAFVPVYHEGMHDELTVDTVVEIDGGPVINRPLFLTHSSKSMVLTGKPGEDEYFRQEGMSWESISASSGRNVRSIQTGFMPRQEVTYTMGQTPDRKNVRLKITDMRPRIPVGIPSPEPLSRA</sequence>
<name>A0A1F5ZMK0_9BACT</name>
<dbReference type="Proteomes" id="UP000177416">
    <property type="component" value="Unassembled WGS sequence"/>
</dbReference>
<dbReference type="EMBL" id="MFJJ01000042">
    <property type="protein sequence ID" value="OGG13593.1"/>
    <property type="molecule type" value="Genomic_DNA"/>
</dbReference>
<gene>
    <name evidence="1" type="ORF">A2875_01165</name>
</gene>
<proteinExistence type="predicted"/>
<reference evidence="1 2" key="1">
    <citation type="journal article" date="2016" name="Nat. Commun.">
        <title>Thousands of microbial genomes shed light on interconnected biogeochemical processes in an aquifer system.</title>
        <authorList>
            <person name="Anantharaman K."/>
            <person name="Brown C.T."/>
            <person name="Hug L.A."/>
            <person name="Sharon I."/>
            <person name="Castelle C.J."/>
            <person name="Probst A.J."/>
            <person name="Thomas B.C."/>
            <person name="Singh A."/>
            <person name="Wilkins M.J."/>
            <person name="Karaoz U."/>
            <person name="Brodie E.L."/>
            <person name="Williams K.H."/>
            <person name="Hubbard S.S."/>
            <person name="Banfield J.F."/>
        </authorList>
    </citation>
    <scope>NUCLEOTIDE SEQUENCE [LARGE SCALE GENOMIC DNA]</scope>
</reference>
<organism evidence="1 2">
    <name type="scientific">Candidatus Gottesmanbacteria bacterium RIFCSPHIGHO2_01_FULL_46_14</name>
    <dbReference type="NCBI Taxonomy" id="1798380"/>
    <lineage>
        <taxon>Bacteria</taxon>
        <taxon>Candidatus Gottesmaniibacteriota</taxon>
    </lineage>
</organism>
<accession>A0A1F5ZMK0</accession>
<comment type="caution">
    <text evidence="1">The sequence shown here is derived from an EMBL/GenBank/DDBJ whole genome shotgun (WGS) entry which is preliminary data.</text>
</comment>
<protein>
    <submittedName>
        <fullName evidence="1">Uncharacterized protein</fullName>
    </submittedName>
</protein>
<dbReference type="AlphaFoldDB" id="A0A1F5ZMK0"/>